<feature type="compositionally biased region" description="Pro residues" evidence="1">
    <location>
        <begin position="135"/>
        <end position="144"/>
    </location>
</feature>
<sequence>MYLFAVLRDVCAWLKVEFRRLTEQVRDVSNDLKNKLRKSPVEQKLYRLTPAALPNPGIQKLHDELQASRLPFQTRQWRHLDVPEQTLVRCRPVSARPKTAHVHSTTTTNCAPQRPCSVPLNGSPHSDNPLEGRLPRPPSSPRPDTPFVTPGNHDTLTPRVLSQLLVDDFRPSSAAYGDRVITRAERKCSARGDKQRGSDDASTTSGVESDSGEAQGNDSDIDKKDDDDDEGDSSDSDAEGFEPSLDDARRQIPSAQNIFQLRPEKLDAIYIPQDKRDMRRFDFDAGNVELPPYEFKSPVPDSLENVNLRLCAKDGVSWREQVSPGLVASLPQNVVGMVNRLVELEKYQLVTQEWEARKLRQQNKRQLSSSGGGQNRATSARVRDKRCCGLCLQAACVGDCPEKHLNVSGGGRCDRCFQLLCPGSCQDTKYEQRMRLTRSGSGILDLSDNPPPLPPRPVSLGCHSCQQRHNAKLINANNILLGRPKSSNSTYSRGKASASPHDLRPLSAASLNASLLKDFERMGIEPQQVATIAKRPPSRLRSRNGLVPGKSLRSNRRESLTEASHNRKRKFVFRRPRTARPNS</sequence>
<comment type="caution">
    <text evidence="2">The sequence shown here is derived from an EMBL/GenBank/DDBJ whole genome shotgun (WGS) entry which is preliminary data.</text>
</comment>
<feature type="region of interest" description="Disordered" evidence="1">
    <location>
        <begin position="94"/>
        <end position="156"/>
    </location>
</feature>
<dbReference type="EMBL" id="PZQS01000012">
    <property type="protein sequence ID" value="PVD20530.1"/>
    <property type="molecule type" value="Genomic_DNA"/>
</dbReference>
<feature type="region of interest" description="Disordered" evidence="1">
    <location>
        <begin position="527"/>
        <end position="583"/>
    </location>
</feature>
<dbReference type="Proteomes" id="UP000245119">
    <property type="component" value="Linkage Group LG12"/>
</dbReference>
<feature type="compositionally biased region" description="Basic residues" evidence="1">
    <location>
        <begin position="566"/>
        <end position="583"/>
    </location>
</feature>
<evidence type="ECO:0000313" key="2">
    <source>
        <dbReference type="EMBL" id="PVD20530.1"/>
    </source>
</evidence>
<organism evidence="2 3">
    <name type="scientific">Pomacea canaliculata</name>
    <name type="common">Golden apple snail</name>
    <dbReference type="NCBI Taxonomy" id="400727"/>
    <lineage>
        <taxon>Eukaryota</taxon>
        <taxon>Metazoa</taxon>
        <taxon>Spiralia</taxon>
        <taxon>Lophotrochozoa</taxon>
        <taxon>Mollusca</taxon>
        <taxon>Gastropoda</taxon>
        <taxon>Caenogastropoda</taxon>
        <taxon>Architaenioglossa</taxon>
        <taxon>Ampullarioidea</taxon>
        <taxon>Ampullariidae</taxon>
        <taxon>Pomacea</taxon>
    </lineage>
</organism>
<name>A0A2T7NH83_POMCA</name>
<evidence type="ECO:0000256" key="1">
    <source>
        <dbReference type="SAM" id="MobiDB-lite"/>
    </source>
</evidence>
<gene>
    <name evidence="2" type="ORF">C0Q70_18686</name>
</gene>
<feature type="compositionally biased region" description="Polar residues" evidence="1">
    <location>
        <begin position="200"/>
        <end position="217"/>
    </location>
</feature>
<evidence type="ECO:0000313" key="3">
    <source>
        <dbReference type="Proteomes" id="UP000245119"/>
    </source>
</evidence>
<feature type="compositionally biased region" description="Polar residues" evidence="1">
    <location>
        <begin position="102"/>
        <end position="111"/>
    </location>
</feature>
<reference evidence="2 3" key="1">
    <citation type="submission" date="2018-04" db="EMBL/GenBank/DDBJ databases">
        <title>The genome of golden apple snail Pomacea canaliculata provides insight into stress tolerance and invasive adaptation.</title>
        <authorList>
            <person name="Liu C."/>
            <person name="Liu B."/>
            <person name="Ren Y."/>
            <person name="Zhang Y."/>
            <person name="Wang H."/>
            <person name="Li S."/>
            <person name="Jiang F."/>
            <person name="Yin L."/>
            <person name="Zhang G."/>
            <person name="Qian W."/>
            <person name="Fan W."/>
        </authorList>
    </citation>
    <scope>NUCLEOTIDE SEQUENCE [LARGE SCALE GENOMIC DNA]</scope>
    <source>
        <strain evidence="2">SZHN2017</strain>
        <tissue evidence="2">Muscle</tissue>
    </source>
</reference>
<accession>A0A2T7NH83</accession>
<keyword evidence="3" id="KW-1185">Reference proteome</keyword>
<dbReference type="AlphaFoldDB" id="A0A2T7NH83"/>
<dbReference type="OrthoDB" id="10027339at2759"/>
<protein>
    <submittedName>
        <fullName evidence="2">Uncharacterized protein</fullName>
    </submittedName>
</protein>
<feature type="region of interest" description="Disordered" evidence="1">
    <location>
        <begin position="185"/>
        <end position="249"/>
    </location>
</feature>
<feature type="compositionally biased region" description="Acidic residues" evidence="1">
    <location>
        <begin position="225"/>
        <end position="240"/>
    </location>
</feature>
<proteinExistence type="predicted"/>
<feature type="region of interest" description="Disordered" evidence="1">
    <location>
        <begin position="484"/>
        <end position="503"/>
    </location>
</feature>
<feature type="compositionally biased region" description="Basic and acidic residues" evidence="1">
    <location>
        <begin position="185"/>
        <end position="199"/>
    </location>
</feature>